<keyword evidence="1" id="KW-0285">Flavoprotein</keyword>
<evidence type="ECO:0000313" key="5">
    <source>
        <dbReference type="EMBL" id="QNO57837.1"/>
    </source>
</evidence>
<reference evidence="5" key="1">
    <citation type="submission" date="2020-06" db="EMBL/GenBank/DDBJ databases">
        <title>Unique genomic features of the anaerobic methanotrophic archaea.</title>
        <authorList>
            <person name="Chadwick G.L."/>
            <person name="Skennerton C.T."/>
            <person name="Laso-Perez R."/>
            <person name="Leu A.O."/>
            <person name="Speth D.R."/>
            <person name="Yu H."/>
            <person name="Morgan-Lang C."/>
            <person name="Hatzenpichler R."/>
            <person name="Goudeau D."/>
            <person name="Malmstrom R."/>
            <person name="Brazelton W.J."/>
            <person name="Woyke T."/>
            <person name="Hallam S.J."/>
            <person name="Tyson G.W."/>
            <person name="Wegener G."/>
            <person name="Boetius A."/>
            <person name="Orphan V."/>
        </authorList>
    </citation>
    <scope>NUCLEOTIDE SEQUENCE</scope>
</reference>
<gene>
    <name evidence="5" type="primary">rutE</name>
    <name evidence="5" type="ORF">BICGGCBA_00023</name>
</gene>
<evidence type="ECO:0000256" key="2">
    <source>
        <dbReference type="ARBA" id="ARBA00022643"/>
    </source>
</evidence>
<dbReference type="Gene3D" id="3.40.109.10">
    <property type="entry name" value="NADH Oxidase"/>
    <property type="match status" value="1"/>
</dbReference>
<evidence type="ECO:0000259" key="4">
    <source>
        <dbReference type="Pfam" id="PF00881"/>
    </source>
</evidence>
<dbReference type="SUPFAM" id="SSF55469">
    <property type="entry name" value="FMN-dependent nitroreductase-like"/>
    <property type="match status" value="1"/>
</dbReference>
<evidence type="ECO:0000256" key="1">
    <source>
        <dbReference type="ARBA" id="ARBA00022630"/>
    </source>
</evidence>
<dbReference type="AlphaFoldDB" id="A0A7G9ZC53"/>
<dbReference type="InterPro" id="IPR050627">
    <property type="entry name" value="Nitroreductase/BluB"/>
</dbReference>
<dbReference type="GO" id="GO:0035527">
    <property type="term" value="F:3-hydroxypropionate dehydrogenase (NADP+) activity"/>
    <property type="evidence" value="ECO:0007669"/>
    <property type="project" value="UniProtKB-EC"/>
</dbReference>
<keyword evidence="2" id="KW-0288">FMN</keyword>
<dbReference type="InterPro" id="IPR029479">
    <property type="entry name" value="Nitroreductase"/>
</dbReference>
<keyword evidence="3 5" id="KW-0560">Oxidoreductase</keyword>
<name>A0A7G9ZC53_9EURY</name>
<accession>A0A7G9ZC53</accession>
<dbReference type="PANTHER" id="PTHR23026">
    <property type="entry name" value="NADPH NITROREDUCTASE"/>
    <property type="match status" value="1"/>
</dbReference>
<protein>
    <submittedName>
        <fullName evidence="5">Malonic semialdehyde reductase RutE</fullName>
        <ecNumber evidence="5">1.1.1.298</ecNumber>
    </submittedName>
</protein>
<dbReference type="InterPro" id="IPR000415">
    <property type="entry name" value="Nitroreductase-like"/>
</dbReference>
<organism evidence="5">
    <name type="scientific">Candidatus Methanophaga sp. ANME-1 ERB7</name>
    <dbReference type="NCBI Taxonomy" id="2759913"/>
    <lineage>
        <taxon>Archaea</taxon>
        <taxon>Methanobacteriati</taxon>
        <taxon>Methanobacteriota</taxon>
        <taxon>Stenosarchaea group</taxon>
        <taxon>Methanomicrobia</taxon>
        <taxon>Candidatus Methanophagales</taxon>
        <taxon>Candidatus Methanophagaceae</taxon>
        <taxon>Candidatus Methanophaga</taxon>
    </lineage>
</organism>
<sequence length="215" mass="24058">MELEKSINERHSTRAFLDKPVPRELIERLLFLSTRAPSAINLQPWEFTVVMGEERIRLSKVLVKSMRERNISCGPGAVRPLPEYFMDRQRKLMDCILPHLEKGILFQDFINEGSCNFYGAPTAIIVTIDQAFSKARLVDLGTAIGYMVLAAHNIGLGTCPIGLISAFADEIKDRLNIAEEKDVVMGIGVGYPDPDSPVNQAISDRAPIHEVARFY</sequence>
<dbReference type="CDD" id="cd02136">
    <property type="entry name" value="PnbA_NfnB-like"/>
    <property type="match status" value="1"/>
</dbReference>
<proteinExistence type="predicted"/>
<dbReference type="PANTHER" id="PTHR23026:SF90">
    <property type="entry name" value="IODOTYROSINE DEIODINASE 1"/>
    <property type="match status" value="1"/>
</dbReference>
<dbReference type="EC" id="1.1.1.298" evidence="5"/>
<evidence type="ECO:0000256" key="3">
    <source>
        <dbReference type="ARBA" id="ARBA00023002"/>
    </source>
</evidence>
<dbReference type="EMBL" id="MT631703">
    <property type="protein sequence ID" value="QNO57837.1"/>
    <property type="molecule type" value="Genomic_DNA"/>
</dbReference>
<feature type="domain" description="Nitroreductase" evidence="4">
    <location>
        <begin position="7"/>
        <end position="191"/>
    </location>
</feature>
<dbReference type="Pfam" id="PF00881">
    <property type="entry name" value="Nitroreductase"/>
    <property type="match status" value="1"/>
</dbReference>